<name>A0A1J7IFW9_9PEZI</name>
<keyword evidence="1" id="KW-1133">Transmembrane helix</keyword>
<dbReference type="EMBL" id="KV875100">
    <property type="protein sequence ID" value="OIW26309.1"/>
    <property type="molecule type" value="Genomic_DNA"/>
</dbReference>
<feature type="transmembrane region" description="Helical" evidence="1">
    <location>
        <begin position="42"/>
        <end position="65"/>
    </location>
</feature>
<keyword evidence="3" id="KW-1185">Reference proteome</keyword>
<dbReference type="STRING" id="1408157.A0A1J7IFW9"/>
<reference evidence="2 3" key="1">
    <citation type="submission" date="2016-10" db="EMBL/GenBank/DDBJ databases">
        <title>Draft genome sequence of Coniochaeta ligniaria NRRL30616, a lignocellulolytic fungus for bioabatement of inhibitors in plant biomass hydrolysates.</title>
        <authorList>
            <consortium name="DOE Joint Genome Institute"/>
            <person name="Jimenez D.J."/>
            <person name="Hector R.E."/>
            <person name="Riley R."/>
            <person name="Sun H."/>
            <person name="Grigoriev I.V."/>
            <person name="Van Elsas J.D."/>
            <person name="Nichols N.N."/>
        </authorList>
    </citation>
    <scope>NUCLEOTIDE SEQUENCE [LARGE SCALE GENOMIC DNA]</scope>
    <source>
        <strain evidence="2 3">NRRL 30616</strain>
    </source>
</reference>
<dbReference type="Proteomes" id="UP000182658">
    <property type="component" value="Unassembled WGS sequence"/>
</dbReference>
<gene>
    <name evidence="2" type="ORF">CONLIGDRAFT_469165</name>
</gene>
<organism evidence="2 3">
    <name type="scientific">Coniochaeta ligniaria NRRL 30616</name>
    <dbReference type="NCBI Taxonomy" id="1408157"/>
    <lineage>
        <taxon>Eukaryota</taxon>
        <taxon>Fungi</taxon>
        <taxon>Dikarya</taxon>
        <taxon>Ascomycota</taxon>
        <taxon>Pezizomycotina</taxon>
        <taxon>Sordariomycetes</taxon>
        <taxon>Sordariomycetidae</taxon>
        <taxon>Coniochaetales</taxon>
        <taxon>Coniochaetaceae</taxon>
        <taxon>Coniochaeta</taxon>
    </lineage>
</organism>
<keyword evidence="1" id="KW-0472">Membrane</keyword>
<keyword evidence="1" id="KW-0812">Transmembrane</keyword>
<accession>A0A1J7IFW9</accession>
<dbReference type="InParanoid" id="A0A1J7IFW9"/>
<proteinExistence type="predicted"/>
<sequence>MRVSAMLRLVSGLRPLSNFPNILVKLWSADSVSPSPQHSFAYWISIYALPGVCVVLCVFPAGVMLHTAVDLHQAKVGSMRPVEHASFLIAPDPGHSRRPRLGSLRLQMSHTPHFQK</sequence>
<evidence type="ECO:0000313" key="2">
    <source>
        <dbReference type="EMBL" id="OIW26309.1"/>
    </source>
</evidence>
<protein>
    <submittedName>
        <fullName evidence="2">Uncharacterized protein</fullName>
    </submittedName>
</protein>
<evidence type="ECO:0000256" key="1">
    <source>
        <dbReference type="SAM" id="Phobius"/>
    </source>
</evidence>
<dbReference type="AlphaFoldDB" id="A0A1J7IFW9"/>
<evidence type="ECO:0000313" key="3">
    <source>
        <dbReference type="Proteomes" id="UP000182658"/>
    </source>
</evidence>